<evidence type="ECO:0000256" key="4">
    <source>
        <dbReference type="ARBA" id="ARBA00022989"/>
    </source>
</evidence>
<evidence type="ECO:0000256" key="6">
    <source>
        <dbReference type="SAM" id="Phobius"/>
    </source>
</evidence>
<dbReference type="KEGG" id="npv:OHM77_13045"/>
<keyword evidence="2" id="KW-1003">Cell membrane</keyword>
<dbReference type="InterPro" id="IPR005171">
    <property type="entry name" value="Cyt_c_oxidase_su4_prok"/>
</dbReference>
<dbReference type="EMBL" id="CP107246">
    <property type="protein sequence ID" value="WIM05585.1"/>
    <property type="molecule type" value="Genomic_DNA"/>
</dbReference>
<keyword evidence="5 6" id="KW-0472">Membrane</keyword>
<evidence type="ECO:0000256" key="2">
    <source>
        <dbReference type="ARBA" id="ARBA00022475"/>
    </source>
</evidence>
<evidence type="ECO:0000256" key="5">
    <source>
        <dbReference type="ARBA" id="ARBA00023136"/>
    </source>
</evidence>
<feature type="transmembrane region" description="Helical" evidence="6">
    <location>
        <begin position="7"/>
        <end position="24"/>
    </location>
</feature>
<feature type="transmembrane region" description="Helical" evidence="6">
    <location>
        <begin position="30"/>
        <end position="49"/>
    </location>
</feature>
<dbReference type="AlphaFoldDB" id="A0AA49FLA9"/>
<evidence type="ECO:0000256" key="3">
    <source>
        <dbReference type="ARBA" id="ARBA00022692"/>
    </source>
</evidence>
<dbReference type="Pfam" id="PF03626">
    <property type="entry name" value="COX4_pro"/>
    <property type="match status" value="1"/>
</dbReference>
<accession>A0AA49FLA9</accession>
<protein>
    <submittedName>
        <fullName evidence="7">Cytochrome C oxidase subunit IV family protein</fullName>
    </submittedName>
</protein>
<reference evidence="7" key="1">
    <citation type="journal article" date="2023" name="Nat. Microbiol.">
        <title>Enrichment and characterization of a nitric oxide-reducing microbial community in a continuous bioreactor.</title>
        <authorList>
            <person name="Garrido-Amador P."/>
            <person name="Stortenbeker N."/>
            <person name="Wessels H.J.C.T."/>
            <person name="Speth D.R."/>
            <person name="Garcia-Heredia I."/>
            <person name="Kartal B."/>
        </authorList>
    </citation>
    <scope>NUCLEOTIDE SEQUENCE</scope>
    <source>
        <strain evidence="7">MAG1</strain>
    </source>
</reference>
<organism evidence="7">
    <name type="scientific">Candidatus Nitricoxidivorans perseverans</name>
    <dbReference type="NCBI Taxonomy" id="2975601"/>
    <lineage>
        <taxon>Bacteria</taxon>
        <taxon>Pseudomonadati</taxon>
        <taxon>Pseudomonadota</taxon>
        <taxon>Betaproteobacteria</taxon>
        <taxon>Nitrosomonadales</taxon>
        <taxon>Sterolibacteriaceae</taxon>
        <taxon>Candidatus Nitricoxidivorans</taxon>
    </lineage>
</organism>
<sequence>MNAHRLDLVFAFLVAATGVTWFVGESGSAGPIAVGVILGLALAKGWLVIREFMALRRASALWNLIVGGWLTLVLALIATTYWKALS</sequence>
<gene>
    <name evidence="7" type="ORF">OHM77_13045</name>
</gene>
<dbReference type="Proteomes" id="UP001234916">
    <property type="component" value="Chromosome"/>
</dbReference>
<name>A0AA49FLA9_9PROT</name>
<dbReference type="GO" id="GO:0005886">
    <property type="term" value="C:plasma membrane"/>
    <property type="evidence" value="ECO:0007669"/>
    <property type="project" value="UniProtKB-SubCell"/>
</dbReference>
<comment type="subcellular location">
    <subcellularLocation>
        <location evidence="1">Cell membrane</location>
        <topology evidence="1">Multi-pass membrane protein</topology>
    </subcellularLocation>
</comment>
<evidence type="ECO:0000256" key="1">
    <source>
        <dbReference type="ARBA" id="ARBA00004651"/>
    </source>
</evidence>
<evidence type="ECO:0000313" key="7">
    <source>
        <dbReference type="EMBL" id="WIM05585.1"/>
    </source>
</evidence>
<proteinExistence type="predicted"/>
<keyword evidence="4 6" id="KW-1133">Transmembrane helix</keyword>
<keyword evidence="3 6" id="KW-0812">Transmembrane</keyword>
<feature type="transmembrane region" description="Helical" evidence="6">
    <location>
        <begin position="61"/>
        <end position="82"/>
    </location>
</feature>